<feature type="domain" description="GOST seven transmembrane" evidence="8">
    <location>
        <begin position="2"/>
        <end position="76"/>
    </location>
</feature>
<evidence type="ECO:0000313" key="9">
    <source>
        <dbReference type="RefSeq" id="XP_016448749.1"/>
    </source>
</evidence>
<dbReference type="AlphaFoldDB" id="A0A1S3Y9J8"/>
<gene>
    <name evidence="9" type="primary">LOC107773840</name>
</gene>
<sequence length="143" mass="16297">MRKSMAKLDLYRKFTNSLAIFVLLSIAWVGYELYFNASDPLSELWRISWIIPAFWSLLAFSLLVVICILWAPSSNPTRYAYAGETEDDYDEEALSLTTGVRVMAGVRVISDSGTMLERKEKKGSASTEIISDQREDPEEDKRE</sequence>
<proteinExistence type="predicted"/>
<dbReference type="PANTHER" id="PTHR21229">
    <property type="entry name" value="LUNG SEVEN TRANSMEMBRANE RECEPTOR"/>
    <property type="match status" value="1"/>
</dbReference>
<keyword evidence="4 7" id="KW-1133">Transmembrane helix</keyword>
<feature type="region of interest" description="Disordered" evidence="6">
    <location>
        <begin position="117"/>
        <end position="143"/>
    </location>
</feature>
<name>A0A1S3Y9J8_TOBAC</name>
<evidence type="ECO:0000256" key="2">
    <source>
        <dbReference type="ARBA" id="ARBA00022692"/>
    </source>
</evidence>
<feature type="compositionally biased region" description="Basic and acidic residues" evidence="6">
    <location>
        <begin position="131"/>
        <end position="143"/>
    </location>
</feature>
<dbReference type="OrthoDB" id="19932at2759"/>
<dbReference type="PANTHER" id="PTHR21229:SF55">
    <property type="entry name" value="EXPRESSED PROTEIN-RELATED"/>
    <property type="match status" value="1"/>
</dbReference>
<dbReference type="PaxDb" id="4097-A0A1S3Y9J8"/>
<reference evidence="9" key="1">
    <citation type="submission" date="2025-08" db="UniProtKB">
        <authorList>
            <consortium name="RefSeq"/>
        </authorList>
    </citation>
    <scope>IDENTIFICATION</scope>
</reference>
<dbReference type="OMA" id="CCMEEAR"/>
<dbReference type="RefSeq" id="XP_016448749.1">
    <property type="nucleotide sequence ID" value="XM_016593263.1"/>
</dbReference>
<evidence type="ECO:0000256" key="4">
    <source>
        <dbReference type="ARBA" id="ARBA00022989"/>
    </source>
</evidence>
<dbReference type="KEGG" id="nta:107773840"/>
<evidence type="ECO:0000256" key="1">
    <source>
        <dbReference type="ARBA" id="ARBA00004141"/>
    </source>
</evidence>
<comment type="subcellular location">
    <subcellularLocation>
        <location evidence="1">Membrane</location>
        <topology evidence="1">Multi-pass membrane protein</topology>
    </subcellularLocation>
</comment>
<keyword evidence="2 7" id="KW-0812">Transmembrane</keyword>
<keyword evidence="5 7" id="KW-0472">Membrane</keyword>
<evidence type="ECO:0000256" key="6">
    <source>
        <dbReference type="SAM" id="MobiDB-lite"/>
    </source>
</evidence>
<protein>
    <submittedName>
        <fullName evidence="9">Transmembrane protein 87B</fullName>
    </submittedName>
</protein>
<evidence type="ECO:0000256" key="7">
    <source>
        <dbReference type="SAM" id="Phobius"/>
    </source>
</evidence>
<evidence type="ECO:0000259" key="8">
    <source>
        <dbReference type="Pfam" id="PF06814"/>
    </source>
</evidence>
<evidence type="ECO:0000256" key="5">
    <source>
        <dbReference type="ARBA" id="ARBA00023136"/>
    </source>
</evidence>
<dbReference type="GO" id="GO:0016020">
    <property type="term" value="C:membrane"/>
    <property type="evidence" value="ECO:0007669"/>
    <property type="project" value="UniProtKB-SubCell"/>
</dbReference>
<dbReference type="InterPro" id="IPR009637">
    <property type="entry name" value="GPR107/GPR108-like"/>
</dbReference>
<organism evidence="9">
    <name type="scientific">Nicotiana tabacum</name>
    <name type="common">Common tobacco</name>
    <dbReference type="NCBI Taxonomy" id="4097"/>
    <lineage>
        <taxon>Eukaryota</taxon>
        <taxon>Viridiplantae</taxon>
        <taxon>Streptophyta</taxon>
        <taxon>Embryophyta</taxon>
        <taxon>Tracheophyta</taxon>
        <taxon>Spermatophyta</taxon>
        <taxon>Magnoliopsida</taxon>
        <taxon>eudicotyledons</taxon>
        <taxon>Gunneridae</taxon>
        <taxon>Pentapetalae</taxon>
        <taxon>asterids</taxon>
        <taxon>lamiids</taxon>
        <taxon>Solanales</taxon>
        <taxon>Solanaceae</taxon>
        <taxon>Nicotianoideae</taxon>
        <taxon>Nicotianeae</taxon>
        <taxon>Nicotiana</taxon>
    </lineage>
</organism>
<dbReference type="InterPro" id="IPR053937">
    <property type="entry name" value="GOST_TM"/>
</dbReference>
<evidence type="ECO:0000256" key="3">
    <source>
        <dbReference type="ARBA" id="ARBA00022729"/>
    </source>
</evidence>
<feature type="transmembrane region" description="Helical" evidence="7">
    <location>
        <begin position="47"/>
        <end position="71"/>
    </location>
</feature>
<dbReference type="Pfam" id="PF06814">
    <property type="entry name" value="GOST_TM"/>
    <property type="match status" value="1"/>
</dbReference>
<accession>A0A1S3Y9J8</accession>
<keyword evidence="3" id="KW-0732">Signal</keyword>